<evidence type="ECO:0000313" key="2">
    <source>
        <dbReference type="EMBL" id="GBM22939.1"/>
    </source>
</evidence>
<protein>
    <submittedName>
        <fullName evidence="2">Uncharacterized protein</fullName>
    </submittedName>
</protein>
<sequence length="90" mass="9734">MSWPRYQRAPGSKSDFIEEPRVSGSVGLMHAKRFGAKLRPAGVARKLGEGTPTQVSPSPSDHSSKVQGQPQNSPRVVSKRNVNIAKLSKP</sequence>
<reference evidence="2 3" key="1">
    <citation type="journal article" date="2019" name="Sci. Rep.">
        <title>Orb-weaving spider Araneus ventricosus genome elucidates the spidroin gene catalogue.</title>
        <authorList>
            <person name="Kono N."/>
            <person name="Nakamura H."/>
            <person name="Ohtoshi R."/>
            <person name="Moran D.A.P."/>
            <person name="Shinohara A."/>
            <person name="Yoshida Y."/>
            <person name="Fujiwara M."/>
            <person name="Mori M."/>
            <person name="Tomita M."/>
            <person name="Arakawa K."/>
        </authorList>
    </citation>
    <scope>NUCLEOTIDE SEQUENCE [LARGE SCALE GENOMIC DNA]</scope>
</reference>
<feature type="region of interest" description="Disordered" evidence="1">
    <location>
        <begin position="40"/>
        <end position="90"/>
    </location>
</feature>
<dbReference type="EMBL" id="BGPR01000489">
    <property type="protein sequence ID" value="GBM22939.1"/>
    <property type="molecule type" value="Genomic_DNA"/>
</dbReference>
<evidence type="ECO:0000256" key="1">
    <source>
        <dbReference type="SAM" id="MobiDB-lite"/>
    </source>
</evidence>
<name>A0A4Y2E3R4_ARAVE</name>
<organism evidence="2 3">
    <name type="scientific">Araneus ventricosus</name>
    <name type="common">Orbweaver spider</name>
    <name type="synonym">Epeira ventricosa</name>
    <dbReference type="NCBI Taxonomy" id="182803"/>
    <lineage>
        <taxon>Eukaryota</taxon>
        <taxon>Metazoa</taxon>
        <taxon>Ecdysozoa</taxon>
        <taxon>Arthropoda</taxon>
        <taxon>Chelicerata</taxon>
        <taxon>Arachnida</taxon>
        <taxon>Araneae</taxon>
        <taxon>Araneomorphae</taxon>
        <taxon>Entelegynae</taxon>
        <taxon>Araneoidea</taxon>
        <taxon>Araneidae</taxon>
        <taxon>Araneus</taxon>
    </lineage>
</organism>
<evidence type="ECO:0000313" key="3">
    <source>
        <dbReference type="Proteomes" id="UP000499080"/>
    </source>
</evidence>
<accession>A0A4Y2E3R4</accession>
<feature type="compositionally biased region" description="Polar residues" evidence="1">
    <location>
        <begin position="51"/>
        <end position="75"/>
    </location>
</feature>
<comment type="caution">
    <text evidence="2">The sequence shown here is derived from an EMBL/GenBank/DDBJ whole genome shotgun (WGS) entry which is preliminary data.</text>
</comment>
<gene>
    <name evidence="2" type="ORF">AVEN_136359_1</name>
</gene>
<keyword evidence="3" id="KW-1185">Reference proteome</keyword>
<dbReference type="Proteomes" id="UP000499080">
    <property type="component" value="Unassembled WGS sequence"/>
</dbReference>
<proteinExistence type="predicted"/>
<dbReference type="AlphaFoldDB" id="A0A4Y2E3R4"/>